<evidence type="ECO:0000256" key="7">
    <source>
        <dbReference type="ARBA" id="ARBA00023237"/>
    </source>
</evidence>
<dbReference type="InterPro" id="IPR003423">
    <property type="entry name" value="OMP_efflux"/>
</dbReference>
<dbReference type="EMBL" id="VORY01000002">
    <property type="protein sequence ID" value="TXD95336.1"/>
    <property type="molecule type" value="Genomic_DNA"/>
</dbReference>
<comment type="subcellular location">
    <subcellularLocation>
        <location evidence="1">Cell outer membrane</location>
    </subcellularLocation>
</comment>
<dbReference type="Gene3D" id="1.20.1600.10">
    <property type="entry name" value="Outer membrane efflux proteins (OEP)"/>
    <property type="match status" value="1"/>
</dbReference>
<evidence type="ECO:0000313" key="10">
    <source>
        <dbReference type="Proteomes" id="UP000321367"/>
    </source>
</evidence>
<protein>
    <submittedName>
        <fullName evidence="9">TolC family protein</fullName>
    </submittedName>
</protein>
<gene>
    <name evidence="9" type="ORF">ES724_04075</name>
</gene>
<dbReference type="Pfam" id="PF02321">
    <property type="entry name" value="OEP"/>
    <property type="match status" value="1"/>
</dbReference>
<comment type="similarity">
    <text evidence="2">Belongs to the outer membrane factor (OMF) (TC 1.B.17) family.</text>
</comment>
<keyword evidence="3" id="KW-0813">Transport</keyword>
<dbReference type="RefSeq" id="WP_146929894.1">
    <property type="nucleotide sequence ID" value="NZ_CBCSHZ010000001.1"/>
</dbReference>
<feature type="signal peptide" evidence="8">
    <location>
        <begin position="1"/>
        <end position="21"/>
    </location>
</feature>
<dbReference type="GO" id="GO:0015288">
    <property type="term" value="F:porin activity"/>
    <property type="evidence" value="ECO:0007669"/>
    <property type="project" value="TreeGrafter"/>
</dbReference>
<evidence type="ECO:0000256" key="6">
    <source>
        <dbReference type="ARBA" id="ARBA00023136"/>
    </source>
</evidence>
<name>A0A5C6ZYW9_9FLAO</name>
<evidence type="ECO:0000256" key="8">
    <source>
        <dbReference type="SAM" id="SignalP"/>
    </source>
</evidence>
<evidence type="ECO:0000313" key="9">
    <source>
        <dbReference type="EMBL" id="TXD95336.1"/>
    </source>
</evidence>
<comment type="caution">
    <text evidence="9">The sequence shown here is derived from an EMBL/GenBank/DDBJ whole genome shotgun (WGS) entry which is preliminary data.</text>
</comment>
<evidence type="ECO:0000256" key="4">
    <source>
        <dbReference type="ARBA" id="ARBA00022452"/>
    </source>
</evidence>
<dbReference type="SUPFAM" id="SSF56954">
    <property type="entry name" value="Outer membrane efflux proteins (OEP)"/>
    <property type="match status" value="1"/>
</dbReference>
<dbReference type="PANTHER" id="PTHR30026:SF20">
    <property type="entry name" value="OUTER MEMBRANE PROTEIN TOLC"/>
    <property type="match status" value="1"/>
</dbReference>
<sequence length="469" mass="53912">MRSFSKLLIVLFVIFSKVATAQEIIETFTFEEYIGYVKAHHPLMKQANLTLSIGEANLLSARGGFDPKIEIDYDRKKFKNTEYYDLLNATFKIPTWYGIEFKANFEENSGQFLNPSLKVPEEGLYSAGVSFSLAQGFLINERMATLKKAKFFLRQSQADRDFLVNDILFNASLAYFEWLEASNEQMIYLTFLENAKVRLNGIERSVEEGDKAEIDITEARILLQNRILDLEISNLKKRKAALIVGNYLWINNVPLILEENVVPESPPLNLLENILILEGITNMDELARNHPKIRSLNAKIQGLIVDRNLKRNKLLPKIDLQYNFLSEEYEQLNSFNVANYKAFVNVSFPIFLRKERGNLQLANYKIQNTEFDQASASLVISNKINEINFEISSLDTQNQLIQNIVSDYKLMVKAEERKFFLGESSLFLINTREQKLIDAQIKENSLLIKQLNATARLFNALGATEIRID</sequence>
<keyword evidence="6" id="KW-0472">Membrane</keyword>
<evidence type="ECO:0000256" key="1">
    <source>
        <dbReference type="ARBA" id="ARBA00004442"/>
    </source>
</evidence>
<evidence type="ECO:0000256" key="5">
    <source>
        <dbReference type="ARBA" id="ARBA00022692"/>
    </source>
</evidence>
<organism evidence="9 10">
    <name type="scientific">Gillisia hiemivivida</name>
    <dbReference type="NCBI Taxonomy" id="291190"/>
    <lineage>
        <taxon>Bacteria</taxon>
        <taxon>Pseudomonadati</taxon>
        <taxon>Bacteroidota</taxon>
        <taxon>Flavobacteriia</taxon>
        <taxon>Flavobacteriales</taxon>
        <taxon>Flavobacteriaceae</taxon>
        <taxon>Gillisia</taxon>
    </lineage>
</organism>
<keyword evidence="5" id="KW-0812">Transmembrane</keyword>
<dbReference type="Proteomes" id="UP000321367">
    <property type="component" value="Unassembled WGS sequence"/>
</dbReference>
<keyword evidence="7" id="KW-0998">Cell outer membrane</keyword>
<evidence type="ECO:0000256" key="3">
    <source>
        <dbReference type="ARBA" id="ARBA00022448"/>
    </source>
</evidence>
<keyword evidence="8" id="KW-0732">Signal</keyword>
<evidence type="ECO:0000256" key="2">
    <source>
        <dbReference type="ARBA" id="ARBA00007613"/>
    </source>
</evidence>
<dbReference type="PANTHER" id="PTHR30026">
    <property type="entry name" value="OUTER MEMBRANE PROTEIN TOLC"/>
    <property type="match status" value="1"/>
</dbReference>
<keyword evidence="10" id="KW-1185">Reference proteome</keyword>
<dbReference type="GO" id="GO:1990281">
    <property type="term" value="C:efflux pump complex"/>
    <property type="evidence" value="ECO:0007669"/>
    <property type="project" value="TreeGrafter"/>
</dbReference>
<accession>A0A5C6ZYW9</accession>
<dbReference type="AlphaFoldDB" id="A0A5C6ZYW9"/>
<keyword evidence="4" id="KW-1134">Transmembrane beta strand</keyword>
<dbReference type="InterPro" id="IPR051906">
    <property type="entry name" value="TolC-like"/>
</dbReference>
<dbReference type="GO" id="GO:0015562">
    <property type="term" value="F:efflux transmembrane transporter activity"/>
    <property type="evidence" value="ECO:0007669"/>
    <property type="project" value="InterPro"/>
</dbReference>
<dbReference type="OrthoDB" id="581172at2"/>
<proteinExistence type="inferred from homology"/>
<reference evidence="9 10" key="1">
    <citation type="submission" date="2019-08" db="EMBL/GenBank/DDBJ databases">
        <title>Genome sequence of Gillisia hiemivivida IC154 (type strain).</title>
        <authorList>
            <person name="Bowman J.P."/>
        </authorList>
    </citation>
    <scope>NUCLEOTIDE SEQUENCE [LARGE SCALE GENOMIC DNA]</scope>
    <source>
        <strain evidence="9 10">IC154</strain>
    </source>
</reference>
<dbReference type="GO" id="GO:0009279">
    <property type="term" value="C:cell outer membrane"/>
    <property type="evidence" value="ECO:0007669"/>
    <property type="project" value="UniProtKB-SubCell"/>
</dbReference>
<feature type="chain" id="PRO_5022759891" evidence="8">
    <location>
        <begin position="22"/>
        <end position="469"/>
    </location>
</feature>